<feature type="domain" description="DUF7876" evidence="1">
    <location>
        <begin position="7"/>
        <end position="62"/>
    </location>
</feature>
<dbReference type="Pfam" id="PF25286">
    <property type="entry name" value="DUF7876"/>
    <property type="match status" value="2"/>
</dbReference>
<accession>A0A6A6LTC8</accession>
<dbReference type="EMBL" id="JAAGAX010000009">
    <property type="protein sequence ID" value="KAF2303735.1"/>
    <property type="molecule type" value="Genomic_DNA"/>
</dbReference>
<dbReference type="PANTHER" id="PTHR37197">
    <property type="entry name" value="F19K23.17 PROTEIN"/>
    <property type="match status" value="1"/>
</dbReference>
<organism evidence="2 3">
    <name type="scientific">Hevea brasiliensis</name>
    <name type="common">Para rubber tree</name>
    <name type="synonym">Siphonia brasiliensis</name>
    <dbReference type="NCBI Taxonomy" id="3981"/>
    <lineage>
        <taxon>Eukaryota</taxon>
        <taxon>Viridiplantae</taxon>
        <taxon>Streptophyta</taxon>
        <taxon>Embryophyta</taxon>
        <taxon>Tracheophyta</taxon>
        <taxon>Spermatophyta</taxon>
        <taxon>Magnoliopsida</taxon>
        <taxon>eudicotyledons</taxon>
        <taxon>Gunneridae</taxon>
        <taxon>Pentapetalae</taxon>
        <taxon>rosids</taxon>
        <taxon>fabids</taxon>
        <taxon>Malpighiales</taxon>
        <taxon>Euphorbiaceae</taxon>
        <taxon>Crotonoideae</taxon>
        <taxon>Micrandreae</taxon>
        <taxon>Hevea</taxon>
    </lineage>
</organism>
<feature type="domain" description="DUF7876" evidence="1">
    <location>
        <begin position="70"/>
        <end position="95"/>
    </location>
</feature>
<reference evidence="2 3" key="1">
    <citation type="journal article" date="2020" name="Mol. Plant">
        <title>The Chromosome-Based Rubber Tree Genome Provides New Insights into Spurge Genome Evolution and Rubber Biosynthesis.</title>
        <authorList>
            <person name="Liu J."/>
            <person name="Shi C."/>
            <person name="Shi C.C."/>
            <person name="Li W."/>
            <person name="Zhang Q.J."/>
            <person name="Zhang Y."/>
            <person name="Li K."/>
            <person name="Lu H.F."/>
            <person name="Shi C."/>
            <person name="Zhu S.T."/>
            <person name="Xiao Z.Y."/>
            <person name="Nan H."/>
            <person name="Yue Y."/>
            <person name="Zhu X.G."/>
            <person name="Wu Y."/>
            <person name="Hong X.N."/>
            <person name="Fan G.Y."/>
            <person name="Tong Y."/>
            <person name="Zhang D."/>
            <person name="Mao C.L."/>
            <person name="Liu Y.L."/>
            <person name="Hao S.J."/>
            <person name="Liu W.Q."/>
            <person name="Lv M.Q."/>
            <person name="Zhang H.B."/>
            <person name="Liu Y."/>
            <person name="Hu-Tang G.R."/>
            <person name="Wang J.P."/>
            <person name="Wang J.H."/>
            <person name="Sun Y.H."/>
            <person name="Ni S.B."/>
            <person name="Chen W.B."/>
            <person name="Zhang X.C."/>
            <person name="Jiao Y.N."/>
            <person name="Eichler E.E."/>
            <person name="Li G.H."/>
            <person name="Liu X."/>
            <person name="Gao L.Z."/>
        </authorList>
    </citation>
    <scope>NUCLEOTIDE SEQUENCE [LARGE SCALE GENOMIC DNA]</scope>
    <source>
        <strain evidence="3">cv. GT1</strain>
        <tissue evidence="2">Leaf</tissue>
    </source>
</reference>
<gene>
    <name evidence="2" type="ORF">GH714_021524</name>
</gene>
<dbReference type="InterPro" id="IPR057198">
    <property type="entry name" value="DUF7876"/>
</dbReference>
<dbReference type="AlphaFoldDB" id="A0A6A6LTC8"/>
<proteinExistence type="predicted"/>
<dbReference type="Proteomes" id="UP000467840">
    <property type="component" value="Chromosome 16"/>
</dbReference>
<evidence type="ECO:0000313" key="2">
    <source>
        <dbReference type="EMBL" id="KAF2303735.1"/>
    </source>
</evidence>
<keyword evidence="3" id="KW-1185">Reference proteome</keyword>
<dbReference type="PANTHER" id="PTHR37197:SF2">
    <property type="entry name" value="F19K23.17 PROTEIN"/>
    <property type="match status" value="1"/>
</dbReference>
<name>A0A6A6LTC8_HEVBR</name>
<sequence>MSLSVKEELINAGVNAYALGCTDEGLWKELNAMKESGVEIEALQNNGGSTSVKSKIFAKEASCDDSSARNAVIGRAEEPSIVASRMRLVFSTLEVRKFLSLYD</sequence>
<evidence type="ECO:0000313" key="3">
    <source>
        <dbReference type="Proteomes" id="UP000467840"/>
    </source>
</evidence>
<protein>
    <recommendedName>
        <fullName evidence="1">DUF7876 domain-containing protein</fullName>
    </recommendedName>
</protein>
<evidence type="ECO:0000259" key="1">
    <source>
        <dbReference type="Pfam" id="PF25286"/>
    </source>
</evidence>
<comment type="caution">
    <text evidence="2">The sequence shown here is derived from an EMBL/GenBank/DDBJ whole genome shotgun (WGS) entry which is preliminary data.</text>
</comment>